<accession>A0A9D9N4L5</accession>
<keyword evidence="1" id="KW-0812">Transmembrane</keyword>
<dbReference type="EMBL" id="JADIMG010000066">
    <property type="protein sequence ID" value="MBO8459995.1"/>
    <property type="molecule type" value="Genomic_DNA"/>
</dbReference>
<dbReference type="Proteomes" id="UP000823641">
    <property type="component" value="Unassembled WGS sequence"/>
</dbReference>
<evidence type="ECO:0000313" key="3">
    <source>
        <dbReference type="Proteomes" id="UP000823641"/>
    </source>
</evidence>
<name>A0A9D9N4L5_9BACT</name>
<organism evidence="2 3">
    <name type="scientific">Candidatus Gallipaludibacter merdavium</name>
    <dbReference type="NCBI Taxonomy" id="2840839"/>
    <lineage>
        <taxon>Bacteria</taxon>
        <taxon>Pseudomonadati</taxon>
        <taxon>Bacteroidota</taxon>
        <taxon>Bacteroidia</taxon>
        <taxon>Bacteroidales</taxon>
        <taxon>Candidatus Gallipaludibacter</taxon>
    </lineage>
</organism>
<comment type="caution">
    <text evidence="2">The sequence shown here is derived from an EMBL/GenBank/DDBJ whole genome shotgun (WGS) entry which is preliminary data.</text>
</comment>
<reference evidence="2" key="1">
    <citation type="submission" date="2020-10" db="EMBL/GenBank/DDBJ databases">
        <authorList>
            <person name="Gilroy R."/>
        </authorList>
    </citation>
    <scope>NUCLEOTIDE SEQUENCE</scope>
    <source>
        <strain evidence="2">G3-3990</strain>
    </source>
</reference>
<gene>
    <name evidence="2" type="ORF">IAA73_06670</name>
</gene>
<evidence type="ECO:0000256" key="1">
    <source>
        <dbReference type="SAM" id="Phobius"/>
    </source>
</evidence>
<sequence length="121" mass="13209">MSSTFKTNLIIHSFAIAHAITVIFLRQLEIADDIPLTILTIAMIIAVGRVYNFPLDISAALALLFCFAGFYMGTKGAEIIALINNGQLIPYANIICTVIVTEILGWTTALITRKHGNKSIE</sequence>
<feature type="transmembrane region" description="Helical" evidence="1">
    <location>
        <begin position="34"/>
        <end position="52"/>
    </location>
</feature>
<keyword evidence="1" id="KW-0472">Membrane</keyword>
<reference evidence="2" key="2">
    <citation type="journal article" date="2021" name="PeerJ">
        <title>Extensive microbial diversity within the chicken gut microbiome revealed by metagenomics and culture.</title>
        <authorList>
            <person name="Gilroy R."/>
            <person name="Ravi A."/>
            <person name="Getino M."/>
            <person name="Pursley I."/>
            <person name="Horton D.L."/>
            <person name="Alikhan N.F."/>
            <person name="Baker D."/>
            <person name="Gharbi K."/>
            <person name="Hall N."/>
            <person name="Watson M."/>
            <person name="Adriaenssens E.M."/>
            <person name="Foster-Nyarko E."/>
            <person name="Jarju S."/>
            <person name="Secka A."/>
            <person name="Antonio M."/>
            <person name="Oren A."/>
            <person name="Chaudhuri R.R."/>
            <person name="La Ragione R."/>
            <person name="Hildebrand F."/>
            <person name="Pallen M.J."/>
        </authorList>
    </citation>
    <scope>NUCLEOTIDE SEQUENCE</scope>
    <source>
        <strain evidence="2">G3-3990</strain>
    </source>
</reference>
<keyword evidence="1" id="KW-1133">Transmembrane helix</keyword>
<feature type="transmembrane region" description="Helical" evidence="1">
    <location>
        <begin position="89"/>
        <end position="111"/>
    </location>
</feature>
<feature type="transmembrane region" description="Helical" evidence="1">
    <location>
        <begin position="59"/>
        <end position="83"/>
    </location>
</feature>
<proteinExistence type="predicted"/>
<evidence type="ECO:0000313" key="2">
    <source>
        <dbReference type="EMBL" id="MBO8459995.1"/>
    </source>
</evidence>
<dbReference type="AlphaFoldDB" id="A0A9D9N4L5"/>
<protein>
    <submittedName>
        <fullName evidence="2">Uncharacterized protein</fullName>
    </submittedName>
</protein>
<feature type="transmembrane region" description="Helical" evidence="1">
    <location>
        <begin position="9"/>
        <end position="28"/>
    </location>
</feature>